<evidence type="ECO:0000259" key="2">
    <source>
        <dbReference type="Pfam" id="PF17765"/>
    </source>
</evidence>
<evidence type="ECO:0000313" key="3">
    <source>
        <dbReference type="EMBL" id="MBB3097677.1"/>
    </source>
</evidence>
<reference evidence="3 4" key="1">
    <citation type="submission" date="2020-08" db="EMBL/GenBank/DDBJ databases">
        <title>Genomic Encyclopedia of Type Strains, Phase III (KMG-III): the genomes of soil and plant-associated and newly described type strains.</title>
        <authorList>
            <person name="Whitman W."/>
        </authorList>
    </citation>
    <scope>NUCLEOTIDE SEQUENCE [LARGE SCALE GENOMIC DNA]</scope>
    <source>
        <strain evidence="3 4">CECT 3287</strain>
    </source>
</reference>
<accession>A0A7W5FGP4</accession>
<dbReference type="GO" id="GO:0003677">
    <property type="term" value="F:DNA binding"/>
    <property type="evidence" value="ECO:0007669"/>
    <property type="project" value="InterPro"/>
</dbReference>
<dbReference type="RefSeq" id="WP_183223071.1">
    <property type="nucleotide sequence ID" value="NZ_BMPW01000019.1"/>
</dbReference>
<dbReference type="AlphaFoldDB" id="A0A7W5FGP4"/>
<dbReference type="SUPFAM" id="SSF47413">
    <property type="entry name" value="lambda repressor-like DNA-binding domains"/>
    <property type="match status" value="1"/>
</dbReference>
<dbReference type="PANTHER" id="PTHR35010">
    <property type="entry name" value="BLL4672 PROTEIN-RELATED"/>
    <property type="match status" value="1"/>
</dbReference>
<gene>
    <name evidence="3" type="ORF">FHR83_005361</name>
</gene>
<dbReference type="Pfam" id="PF17765">
    <property type="entry name" value="MLTR_LBD"/>
    <property type="match status" value="1"/>
</dbReference>
<dbReference type="Gene3D" id="3.30.450.180">
    <property type="match status" value="1"/>
</dbReference>
<keyword evidence="4" id="KW-1185">Reference proteome</keyword>
<evidence type="ECO:0000313" key="4">
    <source>
        <dbReference type="Proteomes" id="UP000590749"/>
    </source>
</evidence>
<dbReference type="InterPro" id="IPR010982">
    <property type="entry name" value="Lambda_DNA-bd_dom_sf"/>
</dbReference>
<dbReference type="Proteomes" id="UP000590749">
    <property type="component" value="Unassembled WGS sequence"/>
</dbReference>
<organism evidence="3 4">
    <name type="scientific">Actinoplanes campanulatus</name>
    <dbReference type="NCBI Taxonomy" id="113559"/>
    <lineage>
        <taxon>Bacteria</taxon>
        <taxon>Bacillati</taxon>
        <taxon>Actinomycetota</taxon>
        <taxon>Actinomycetes</taxon>
        <taxon>Micromonosporales</taxon>
        <taxon>Micromonosporaceae</taxon>
        <taxon>Actinoplanes</taxon>
    </lineage>
</organism>
<dbReference type="Gene3D" id="1.10.260.40">
    <property type="entry name" value="lambda repressor-like DNA-binding domains"/>
    <property type="match status" value="1"/>
</dbReference>
<name>A0A7W5FGP4_9ACTN</name>
<feature type="region of interest" description="Disordered" evidence="1">
    <location>
        <begin position="1"/>
        <end position="21"/>
    </location>
</feature>
<dbReference type="EMBL" id="JACHXF010000012">
    <property type="protein sequence ID" value="MBB3097677.1"/>
    <property type="molecule type" value="Genomic_DNA"/>
</dbReference>
<sequence length="284" mass="32660">MHREVKMTPGPRGTGGPTPSANEELAALVRSCRLRLNIDDIPGLSAHSARRPRRRTVSQELVATLVGYSTAWYSSLERGEPKNYSGDFLDRVAYTLRMTPDERRLLFWFSTGHEPTSPRLPSAVSSAPTFKHVLAAQPWPAYITDPAWDVVAYNDIARQWFPWVDGHETNVMRWVFTYPEARTQLHQWRTDWAPKMLGQMRAARARFPDNKRLEQVLTEILDTNSEARKIWDQPLTYLHPDGDQRCLYLPHHRKVTRVDIVGLEPMRAPGTRFMLLIPADDHPT</sequence>
<dbReference type="Pfam" id="PF13560">
    <property type="entry name" value="HTH_31"/>
    <property type="match status" value="1"/>
</dbReference>
<proteinExistence type="predicted"/>
<comment type="caution">
    <text evidence="3">The sequence shown here is derived from an EMBL/GenBank/DDBJ whole genome shotgun (WGS) entry which is preliminary data.</text>
</comment>
<dbReference type="InterPro" id="IPR041413">
    <property type="entry name" value="MLTR_LBD"/>
</dbReference>
<evidence type="ECO:0000256" key="1">
    <source>
        <dbReference type="SAM" id="MobiDB-lite"/>
    </source>
</evidence>
<protein>
    <submittedName>
        <fullName evidence="3">Transcriptional regulator with XRE-family HTH domain</fullName>
    </submittedName>
</protein>
<feature type="domain" description="MmyB-like transcription regulator ligand binding" evidence="2">
    <location>
        <begin position="128"/>
        <end position="243"/>
    </location>
</feature>